<keyword evidence="2" id="KW-1185">Reference proteome</keyword>
<dbReference type="EMBL" id="JAIQCV010000008">
    <property type="protein sequence ID" value="KAH1073449.1"/>
    <property type="molecule type" value="Genomic_DNA"/>
</dbReference>
<name>A0A9D3V789_9ROSI</name>
<evidence type="ECO:0000313" key="2">
    <source>
        <dbReference type="Proteomes" id="UP000828251"/>
    </source>
</evidence>
<evidence type="ECO:0000313" key="1">
    <source>
        <dbReference type="EMBL" id="KAH1073449.1"/>
    </source>
</evidence>
<comment type="caution">
    <text evidence="1">The sequence shown here is derived from an EMBL/GenBank/DDBJ whole genome shotgun (WGS) entry which is preliminary data.</text>
</comment>
<organism evidence="1 2">
    <name type="scientific">Gossypium stocksii</name>
    <dbReference type="NCBI Taxonomy" id="47602"/>
    <lineage>
        <taxon>Eukaryota</taxon>
        <taxon>Viridiplantae</taxon>
        <taxon>Streptophyta</taxon>
        <taxon>Embryophyta</taxon>
        <taxon>Tracheophyta</taxon>
        <taxon>Spermatophyta</taxon>
        <taxon>Magnoliopsida</taxon>
        <taxon>eudicotyledons</taxon>
        <taxon>Gunneridae</taxon>
        <taxon>Pentapetalae</taxon>
        <taxon>rosids</taxon>
        <taxon>malvids</taxon>
        <taxon>Malvales</taxon>
        <taxon>Malvaceae</taxon>
        <taxon>Malvoideae</taxon>
        <taxon>Gossypium</taxon>
    </lineage>
</organism>
<reference evidence="1 2" key="1">
    <citation type="journal article" date="2021" name="Plant Biotechnol. J.">
        <title>Multi-omics assisted identification of the key and species-specific regulatory components of drought-tolerant mechanisms in Gossypium stocksii.</title>
        <authorList>
            <person name="Yu D."/>
            <person name="Ke L."/>
            <person name="Zhang D."/>
            <person name="Wu Y."/>
            <person name="Sun Y."/>
            <person name="Mei J."/>
            <person name="Sun J."/>
            <person name="Sun Y."/>
        </authorList>
    </citation>
    <scope>NUCLEOTIDE SEQUENCE [LARGE SCALE GENOMIC DNA]</scope>
    <source>
        <strain evidence="2">cv. E1</strain>
        <tissue evidence="1">Leaf</tissue>
    </source>
</reference>
<dbReference type="AlphaFoldDB" id="A0A9D3V789"/>
<protein>
    <submittedName>
        <fullName evidence="1">Uncharacterized protein</fullName>
    </submittedName>
</protein>
<accession>A0A9D3V789</accession>
<gene>
    <name evidence="1" type="ORF">J1N35_025777</name>
</gene>
<sequence>MQIIPLLHAPSTAMPLERKDYLHWHLHTRGLMDTGRMALESSSTNGITKIIDQILDTPIGRKDGVAAKNMMKMHHLVFVDGMSHTMTASLYIRCRLYFLFSIIPH</sequence>
<proteinExistence type="predicted"/>
<dbReference type="Proteomes" id="UP000828251">
    <property type="component" value="Unassembled WGS sequence"/>
</dbReference>